<keyword evidence="3" id="KW-1185">Reference proteome</keyword>
<feature type="region of interest" description="Disordered" evidence="1">
    <location>
        <begin position="195"/>
        <end position="218"/>
    </location>
</feature>
<dbReference type="RefSeq" id="WP_209471391.1">
    <property type="nucleotide sequence ID" value="NZ_BMWJ01000026.1"/>
</dbReference>
<evidence type="ECO:0000313" key="3">
    <source>
        <dbReference type="Proteomes" id="UP001519311"/>
    </source>
</evidence>
<evidence type="ECO:0000313" key="2">
    <source>
        <dbReference type="EMBL" id="MBP2363351.1"/>
    </source>
</evidence>
<comment type="caution">
    <text evidence="2">The sequence shown here is derived from an EMBL/GenBank/DDBJ whole genome shotgun (WGS) entry which is preliminary data.</text>
</comment>
<evidence type="ECO:0000256" key="1">
    <source>
        <dbReference type="SAM" id="MobiDB-lite"/>
    </source>
</evidence>
<gene>
    <name evidence="2" type="ORF">JOF59_005843</name>
</gene>
<reference evidence="2 3" key="1">
    <citation type="submission" date="2021-03" db="EMBL/GenBank/DDBJ databases">
        <title>Sequencing the genomes of 1000 actinobacteria strains.</title>
        <authorList>
            <person name="Klenk H.-P."/>
        </authorList>
    </citation>
    <scope>NUCLEOTIDE SEQUENCE [LARGE SCALE GENOMIC DNA]</scope>
    <source>
        <strain evidence="2 3">DSM 40843</strain>
    </source>
</reference>
<sequence>MTADSLMLRSPRLFVLRMSVTDGSGTVRRSWSMPAAPFGAPAWQLPTLAAHLVALNRTQSAPTVERFGAHLSARSGGAVPVPLDAYRYDPLHDARVACWIDVHVEPAQGNERWPRVALSVLEQETGRCGWTRITRHRGAYAVIAHAYQEMTAESELLAGRMRTRPDQGTAEVHGLAEEMRAWCWRAHRQARAEQLLTGAGKPREKKQEKRRSIALALH</sequence>
<dbReference type="EMBL" id="JAGINS010000002">
    <property type="protein sequence ID" value="MBP2363351.1"/>
    <property type="molecule type" value="Genomic_DNA"/>
</dbReference>
<organism evidence="2 3">
    <name type="scientific">Streptomyces clavifer</name>
    <dbReference type="NCBI Taxonomy" id="68188"/>
    <lineage>
        <taxon>Bacteria</taxon>
        <taxon>Bacillati</taxon>
        <taxon>Actinomycetota</taxon>
        <taxon>Actinomycetes</taxon>
        <taxon>Kitasatosporales</taxon>
        <taxon>Streptomycetaceae</taxon>
        <taxon>Streptomyces</taxon>
    </lineage>
</organism>
<proteinExistence type="predicted"/>
<name>A0ABS4VHF6_9ACTN</name>
<accession>A0ABS4VHF6</accession>
<dbReference type="Proteomes" id="UP001519311">
    <property type="component" value="Unassembled WGS sequence"/>
</dbReference>
<feature type="compositionally biased region" description="Basic and acidic residues" evidence="1">
    <location>
        <begin position="201"/>
        <end position="211"/>
    </location>
</feature>
<protein>
    <submittedName>
        <fullName evidence="2">Uncharacterized protein</fullName>
    </submittedName>
</protein>